<dbReference type="Proteomes" id="UP000518887">
    <property type="component" value="Unassembled WGS sequence"/>
</dbReference>
<sequence length="171" mass="19219">MGRQRLPTELKALKGTLNTTREKNKPSADTALAKKSTAIFPEETKIACPKTIQSKYVRSYWKKLTAMLVAVRVLSPADLPQLEELCIILEKLREVQSLFSDIDPLEDFDTFEKTQKVFIALSNKFDQLGSKYYISPAARTKLTLDELNVIKTGQEIQKNESAISALLGGRK</sequence>
<dbReference type="EMBL" id="JACHFQ010000011">
    <property type="protein sequence ID" value="MBB5227402.1"/>
    <property type="molecule type" value="Genomic_DNA"/>
</dbReference>
<protein>
    <submittedName>
        <fullName evidence="1">Phage terminase small subunit</fullName>
    </submittedName>
</protein>
<keyword evidence="2" id="KW-1185">Reference proteome</keyword>
<organism evidence="1 2">
    <name type="scientific">Treponema ruminis</name>
    <dbReference type="NCBI Taxonomy" id="744515"/>
    <lineage>
        <taxon>Bacteria</taxon>
        <taxon>Pseudomonadati</taxon>
        <taxon>Spirochaetota</taxon>
        <taxon>Spirochaetia</taxon>
        <taxon>Spirochaetales</taxon>
        <taxon>Treponemataceae</taxon>
        <taxon>Treponema</taxon>
    </lineage>
</organism>
<name>A0A7W8LND8_9SPIR</name>
<dbReference type="RefSeq" id="WP_184661606.1">
    <property type="nucleotide sequence ID" value="NZ_CP031518.1"/>
</dbReference>
<evidence type="ECO:0000313" key="1">
    <source>
        <dbReference type="EMBL" id="MBB5227402.1"/>
    </source>
</evidence>
<dbReference type="AlphaFoldDB" id="A0A7W8LND8"/>
<evidence type="ECO:0000313" key="2">
    <source>
        <dbReference type="Proteomes" id="UP000518887"/>
    </source>
</evidence>
<accession>A0A7W8LND8</accession>
<gene>
    <name evidence="1" type="ORF">HNP76_002802</name>
</gene>
<proteinExistence type="predicted"/>
<reference evidence="1 2" key="1">
    <citation type="submission" date="2020-08" db="EMBL/GenBank/DDBJ databases">
        <title>Genomic Encyclopedia of Type Strains, Phase IV (KMG-IV): sequencing the most valuable type-strain genomes for metagenomic binning, comparative biology and taxonomic classification.</title>
        <authorList>
            <person name="Goeker M."/>
        </authorList>
    </citation>
    <scope>NUCLEOTIDE SEQUENCE [LARGE SCALE GENOMIC DNA]</scope>
    <source>
        <strain evidence="1 2">DSM 103462</strain>
    </source>
</reference>
<comment type="caution">
    <text evidence="1">The sequence shown here is derived from an EMBL/GenBank/DDBJ whole genome shotgun (WGS) entry which is preliminary data.</text>
</comment>